<evidence type="ECO:0000313" key="1">
    <source>
        <dbReference type="EMBL" id="MFC4033855.1"/>
    </source>
</evidence>
<gene>
    <name evidence="1" type="ORF">ACFO3J_20565</name>
</gene>
<sequence>MVVYTSWNRADASPKRAAETDAEFFGRISGPFWDQVRDVINEWWSHLPDHAQPGVRSRLLDRNSDTNVYSALWELYLHEMLLGSGCTVEIEPGIGTRGKNPDFLVTRDGEQFVVEAIWTAQRLSGSASNPLPPQLADAIDRLPSPNFFLSYELDSVGLATPPQKRLKSELTRWLASLDPDQVIAEHERKVPLPKHTWQDGDWSVTFQAFPRDPGARGNPTSRTIGIHPVSDGLDDQPERVLDAVRRKGGKYGDLALPFIVAVGHAAFFPEDEDTETALYGTSVEYAHAGTPTFGRKRDGYWTATSAHGHGRVSGVLTVHNPAPWTWTKKTPVLWQSPDPSSRPAPILPSWATAQLVDVQVVRQPAVCSANAVLGLPELWPVGEAFPRRHTSNSD</sequence>
<dbReference type="Proteomes" id="UP001595765">
    <property type="component" value="Unassembled WGS sequence"/>
</dbReference>
<proteinExistence type="predicted"/>
<comment type="caution">
    <text evidence="1">The sequence shown here is derived from an EMBL/GenBank/DDBJ whole genome shotgun (WGS) entry which is preliminary data.</text>
</comment>
<dbReference type="RefSeq" id="WP_386431072.1">
    <property type="nucleotide sequence ID" value="NZ_JBHSBB010000014.1"/>
</dbReference>
<reference evidence="2" key="1">
    <citation type="journal article" date="2019" name="Int. J. Syst. Evol. Microbiol.">
        <title>The Global Catalogue of Microorganisms (GCM) 10K type strain sequencing project: providing services to taxonomists for standard genome sequencing and annotation.</title>
        <authorList>
            <consortium name="The Broad Institute Genomics Platform"/>
            <consortium name="The Broad Institute Genome Sequencing Center for Infectious Disease"/>
            <person name="Wu L."/>
            <person name="Ma J."/>
        </authorList>
    </citation>
    <scope>NUCLEOTIDE SEQUENCE [LARGE SCALE GENOMIC DNA]</scope>
    <source>
        <strain evidence="2">CGMCC 4.7237</strain>
    </source>
</reference>
<dbReference type="EMBL" id="JBHSBB010000014">
    <property type="protein sequence ID" value="MFC4033855.1"/>
    <property type="molecule type" value="Genomic_DNA"/>
</dbReference>
<accession>A0ABV8HPC4</accession>
<evidence type="ECO:0000313" key="2">
    <source>
        <dbReference type="Proteomes" id="UP001595765"/>
    </source>
</evidence>
<name>A0ABV8HPC4_9ACTN</name>
<organism evidence="1 2">
    <name type="scientific">Streptomyces polygonati</name>
    <dbReference type="NCBI Taxonomy" id="1617087"/>
    <lineage>
        <taxon>Bacteria</taxon>
        <taxon>Bacillati</taxon>
        <taxon>Actinomycetota</taxon>
        <taxon>Actinomycetes</taxon>
        <taxon>Kitasatosporales</taxon>
        <taxon>Streptomycetaceae</taxon>
        <taxon>Streptomyces</taxon>
    </lineage>
</organism>
<keyword evidence="2" id="KW-1185">Reference proteome</keyword>
<protein>
    <submittedName>
        <fullName evidence="1">Uncharacterized protein</fullName>
    </submittedName>
</protein>